<protein>
    <submittedName>
        <fullName evidence="5">Uncharacterized protein</fullName>
    </submittedName>
</protein>
<accession>D8LYY9</accession>
<gene>
    <name evidence="5" type="ORF">GSBLH_T00006229001</name>
</gene>
<dbReference type="InParanoid" id="D8LYY9"/>
<organism evidence="5">
    <name type="scientific">Blastocystis hominis</name>
    <dbReference type="NCBI Taxonomy" id="12968"/>
    <lineage>
        <taxon>Eukaryota</taxon>
        <taxon>Sar</taxon>
        <taxon>Stramenopiles</taxon>
        <taxon>Bigyra</taxon>
        <taxon>Opalozoa</taxon>
        <taxon>Opalinata</taxon>
        <taxon>Blastocystidae</taxon>
        <taxon>Blastocystis</taxon>
    </lineage>
</organism>
<dbReference type="AlphaFoldDB" id="D8LYY9"/>
<keyword evidence="3" id="KW-0677">Repeat</keyword>
<proteinExistence type="inferred from homology"/>
<dbReference type="GO" id="GO:0031931">
    <property type="term" value="C:TORC1 complex"/>
    <property type="evidence" value="ECO:0007669"/>
    <property type="project" value="InterPro"/>
</dbReference>
<dbReference type="InterPro" id="IPR015943">
    <property type="entry name" value="WD40/YVTN_repeat-like_dom_sf"/>
</dbReference>
<name>D8LYY9_BLAHO</name>
<feature type="repeat" description="WD" evidence="4">
    <location>
        <begin position="210"/>
        <end position="251"/>
    </location>
</feature>
<dbReference type="Gene3D" id="2.130.10.10">
    <property type="entry name" value="YVTN repeat-like/Quinoprotein amine dehydrogenase"/>
    <property type="match status" value="1"/>
</dbReference>
<evidence type="ECO:0000256" key="3">
    <source>
        <dbReference type="ARBA" id="ARBA00022737"/>
    </source>
</evidence>
<dbReference type="InterPro" id="IPR036322">
    <property type="entry name" value="WD40_repeat_dom_sf"/>
</dbReference>
<keyword evidence="2 4" id="KW-0853">WD repeat</keyword>
<dbReference type="InterPro" id="IPR037588">
    <property type="entry name" value="MLST8"/>
</dbReference>
<sequence>MASKDVFLVSGGYDGVIRCWDTSGGHAKKTLEYKDSQDAKTKYPVFSLDFSNDGHYLAACSVKSFRIYETDSDKQAPKYVKQEAHKAAINKIGFNYDAKWIYTAGNDKQCKIWDMRTAVCVHTVEARGMINGCLLHPNQTEIVMVDESGFVRVWNISTGTFRLEMCPDDNTPLHCMTISPDGESLIACSKKGNVYIWKYSSTAIQPRLKFHAHDEYVLSCKVSMTNKMLATTSADRSIKLWDLDTMEVTKLIGHEVDMCGTRRSRATAKTW</sequence>
<dbReference type="SUPFAM" id="SSF50978">
    <property type="entry name" value="WD40 repeat-like"/>
    <property type="match status" value="1"/>
</dbReference>
<evidence type="ECO:0000256" key="1">
    <source>
        <dbReference type="ARBA" id="ARBA00009890"/>
    </source>
</evidence>
<dbReference type="PROSITE" id="PS00678">
    <property type="entry name" value="WD_REPEATS_1"/>
    <property type="match status" value="2"/>
</dbReference>
<dbReference type="GO" id="GO:0032956">
    <property type="term" value="P:regulation of actin cytoskeleton organization"/>
    <property type="evidence" value="ECO:0007669"/>
    <property type="project" value="TreeGrafter"/>
</dbReference>
<dbReference type="GeneID" id="24922354"/>
<dbReference type="PROSITE" id="PS50294">
    <property type="entry name" value="WD_REPEATS_REGION"/>
    <property type="match status" value="2"/>
</dbReference>
<dbReference type="PRINTS" id="PR00320">
    <property type="entry name" value="GPROTEINBRPT"/>
</dbReference>
<evidence type="ECO:0000313" key="6">
    <source>
        <dbReference type="Proteomes" id="UP000008312"/>
    </source>
</evidence>
<evidence type="ECO:0000256" key="2">
    <source>
        <dbReference type="ARBA" id="ARBA00022574"/>
    </source>
</evidence>
<comment type="similarity">
    <text evidence="1">Belongs to the WD repeat LST8 family.</text>
</comment>
<dbReference type="Pfam" id="PF00400">
    <property type="entry name" value="WD40"/>
    <property type="match status" value="5"/>
</dbReference>
<dbReference type="InterPro" id="IPR020472">
    <property type="entry name" value="WD40_PAC1"/>
</dbReference>
<dbReference type="InterPro" id="IPR019775">
    <property type="entry name" value="WD40_repeat_CS"/>
</dbReference>
<dbReference type="SMART" id="SM00320">
    <property type="entry name" value="WD40"/>
    <property type="match status" value="5"/>
</dbReference>
<dbReference type="RefSeq" id="XP_012895076.1">
    <property type="nucleotide sequence ID" value="XM_013039622.1"/>
</dbReference>
<dbReference type="GO" id="GO:0031929">
    <property type="term" value="P:TOR signaling"/>
    <property type="evidence" value="ECO:0007669"/>
    <property type="project" value="InterPro"/>
</dbReference>
<dbReference type="GO" id="GO:0031932">
    <property type="term" value="C:TORC2 complex"/>
    <property type="evidence" value="ECO:0007669"/>
    <property type="project" value="InterPro"/>
</dbReference>
<dbReference type="EMBL" id="FN668640">
    <property type="protein sequence ID" value="CBK21028.2"/>
    <property type="molecule type" value="Genomic_DNA"/>
</dbReference>
<feature type="repeat" description="WD" evidence="4">
    <location>
        <begin position="82"/>
        <end position="123"/>
    </location>
</feature>
<reference evidence="5" key="1">
    <citation type="submission" date="2010-02" db="EMBL/GenBank/DDBJ databases">
        <title>Sequencing and annotation of the Blastocystis hominis genome.</title>
        <authorList>
            <person name="Wincker P."/>
        </authorList>
    </citation>
    <scope>NUCLEOTIDE SEQUENCE</scope>
    <source>
        <strain evidence="5">Singapore isolate B</strain>
    </source>
</reference>
<evidence type="ECO:0000256" key="4">
    <source>
        <dbReference type="PROSITE-ProRule" id="PRU00221"/>
    </source>
</evidence>
<dbReference type="Proteomes" id="UP000008312">
    <property type="component" value="Unassembled WGS sequence"/>
</dbReference>
<dbReference type="PANTHER" id="PTHR19842:SF0">
    <property type="entry name" value="TARGET OF RAPAMYCIN COMPLEX SUBUNIT LST8"/>
    <property type="match status" value="1"/>
</dbReference>
<keyword evidence="6" id="KW-1185">Reference proteome</keyword>
<feature type="repeat" description="WD" evidence="4">
    <location>
        <begin position="1"/>
        <end position="30"/>
    </location>
</feature>
<dbReference type="PROSITE" id="PS50082">
    <property type="entry name" value="WD_REPEATS_2"/>
    <property type="match status" value="3"/>
</dbReference>
<dbReference type="OrthoDB" id="400at2759"/>
<dbReference type="PANTHER" id="PTHR19842">
    <property type="entry name" value="G BETA-LIKE PROTEIN GBL"/>
    <property type="match status" value="1"/>
</dbReference>
<dbReference type="InterPro" id="IPR001680">
    <property type="entry name" value="WD40_rpt"/>
</dbReference>
<evidence type="ECO:0000313" key="5">
    <source>
        <dbReference type="EMBL" id="CBK21028.2"/>
    </source>
</evidence>